<evidence type="ECO:0000259" key="5">
    <source>
        <dbReference type="PROSITE" id="PS50865"/>
    </source>
</evidence>
<organism evidence="6 7">
    <name type="scientific">Priapulus caudatus</name>
    <name type="common">Priapulid worm</name>
    <dbReference type="NCBI Taxonomy" id="37621"/>
    <lineage>
        <taxon>Eukaryota</taxon>
        <taxon>Metazoa</taxon>
        <taxon>Ecdysozoa</taxon>
        <taxon>Scalidophora</taxon>
        <taxon>Priapulida</taxon>
        <taxon>Priapulimorpha</taxon>
        <taxon>Priapulimorphida</taxon>
        <taxon>Priapulidae</taxon>
        <taxon>Priapulus</taxon>
    </lineage>
</organism>
<dbReference type="RefSeq" id="XP_014680996.1">
    <property type="nucleotide sequence ID" value="XM_014825510.1"/>
</dbReference>
<reference evidence="7" key="1">
    <citation type="submission" date="2025-08" db="UniProtKB">
        <authorList>
            <consortium name="RefSeq"/>
        </authorList>
    </citation>
    <scope>IDENTIFICATION</scope>
</reference>
<dbReference type="Gene3D" id="6.10.140.2220">
    <property type="match status" value="1"/>
</dbReference>
<proteinExistence type="predicted"/>
<feature type="domain" description="MYND-type" evidence="5">
    <location>
        <begin position="260"/>
        <end position="296"/>
    </location>
</feature>
<name>A0ABM1F975_PRICU</name>
<dbReference type="InterPro" id="IPR002893">
    <property type="entry name" value="Znf_MYND"/>
</dbReference>
<keyword evidence="6" id="KW-1185">Reference proteome</keyword>
<evidence type="ECO:0000313" key="6">
    <source>
        <dbReference type="Proteomes" id="UP000695022"/>
    </source>
</evidence>
<dbReference type="GeneID" id="106820910"/>
<keyword evidence="3" id="KW-0862">Zinc</keyword>
<dbReference type="Pfam" id="PF01753">
    <property type="entry name" value="zf-MYND"/>
    <property type="match status" value="1"/>
</dbReference>
<dbReference type="PANTHER" id="PTHR13244">
    <property type="entry name" value="ZINC FINGER MYND DOMAIN CONTAINING PROTEIN 10"/>
    <property type="match status" value="1"/>
</dbReference>
<evidence type="ECO:0000256" key="4">
    <source>
        <dbReference type="PROSITE-ProRule" id="PRU00134"/>
    </source>
</evidence>
<evidence type="ECO:0000256" key="1">
    <source>
        <dbReference type="ARBA" id="ARBA00022723"/>
    </source>
</evidence>
<evidence type="ECO:0000313" key="7">
    <source>
        <dbReference type="RefSeq" id="XP_014680996.1"/>
    </source>
</evidence>
<protein>
    <submittedName>
        <fullName evidence="7">Zinc finger MYND domain-containing protein 10-like</fullName>
    </submittedName>
</protein>
<dbReference type="SUPFAM" id="SSF144232">
    <property type="entry name" value="HIT/MYND zinc finger-like"/>
    <property type="match status" value="1"/>
</dbReference>
<dbReference type="Proteomes" id="UP000695022">
    <property type="component" value="Unplaced"/>
</dbReference>
<sequence>MIELIRQNEELEFNISMRATSIISYITDHLSMLPLSVTSRLLTTHNVPALLVELVENAPWRRRGEKGGGGGGGEEKYIDDAWQAVEPADRLRLTKLEGQVMLIGKLEGQVMLIGKLEGQVMLIGKLEGQVRLIGKLEGQVMLIGKLEGQVMLIGKLERQVMLIGKLERQVMLIGKLQGQVMLIGKLERQVMLIGKLERQVPEMRAAVLRAHEGRWEELARSQAKFLLQQSKEDMREDARRLASAYDIDTLESVMCEPPRCALCGQEAAKRCSRCRNEWYCRRECQVDHWNKHKIACDLMADPGK</sequence>
<accession>A0ABM1F975</accession>
<keyword evidence="2 4" id="KW-0863">Zinc-finger</keyword>
<dbReference type="PROSITE" id="PS50865">
    <property type="entry name" value="ZF_MYND_2"/>
    <property type="match status" value="1"/>
</dbReference>
<evidence type="ECO:0000256" key="2">
    <source>
        <dbReference type="ARBA" id="ARBA00022771"/>
    </source>
</evidence>
<evidence type="ECO:0000256" key="3">
    <source>
        <dbReference type="ARBA" id="ARBA00022833"/>
    </source>
</evidence>
<keyword evidence="1" id="KW-0479">Metal-binding</keyword>
<dbReference type="InterPro" id="IPR052298">
    <property type="entry name" value="ZMYND10"/>
</dbReference>
<dbReference type="PANTHER" id="PTHR13244:SF7">
    <property type="entry name" value="ZINC FINGER MYND DOMAIN-CONTAINING PROTEIN 10"/>
    <property type="match status" value="1"/>
</dbReference>
<gene>
    <name evidence="7" type="primary">LOC106820910</name>
</gene>